<dbReference type="InterPro" id="IPR029045">
    <property type="entry name" value="ClpP/crotonase-like_dom_sf"/>
</dbReference>
<keyword evidence="1" id="KW-0732">Signal</keyword>
<dbReference type="STRING" id="33903.AQJ43_31985"/>
<evidence type="ECO:0000259" key="2">
    <source>
        <dbReference type="SMART" id="SM00245"/>
    </source>
</evidence>
<organism evidence="3 4">
    <name type="scientific">Streptomyces avermitilis</name>
    <dbReference type="NCBI Taxonomy" id="33903"/>
    <lineage>
        <taxon>Bacteria</taxon>
        <taxon>Bacillati</taxon>
        <taxon>Actinomycetota</taxon>
        <taxon>Actinomycetes</taxon>
        <taxon>Kitasatosporales</taxon>
        <taxon>Streptomycetaceae</taxon>
        <taxon>Streptomyces</taxon>
    </lineage>
</organism>
<proteinExistence type="predicted"/>
<dbReference type="SMART" id="SM00245">
    <property type="entry name" value="TSPc"/>
    <property type="match status" value="1"/>
</dbReference>
<reference evidence="3 4" key="1">
    <citation type="submission" date="2019-04" db="EMBL/GenBank/DDBJ databases">
        <title>Draft genome sequences of Streptomyces avermitilis ATCC 31267.</title>
        <authorList>
            <person name="Komaki H."/>
            <person name="Tamura T."/>
            <person name="Hosoyama A."/>
        </authorList>
    </citation>
    <scope>NUCLEOTIDE SEQUENCE [LARGE SCALE GENOMIC DNA]</scope>
    <source>
        <strain evidence="3 4">ATCC 31267</strain>
    </source>
</reference>
<dbReference type="Proteomes" id="UP000299211">
    <property type="component" value="Unassembled WGS sequence"/>
</dbReference>
<dbReference type="Gene3D" id="3.90.226.10">
    <property type="entry name" value="2-enoyl-CoA Hydratase, Chain A, domain 1"/>
    <property type="match status" value="1"/>
</dbReference>
<dbReference type="PANTHER" id="PTHR11261">
    <property type="entry name" value="INTERPHOTORECEPTOR RETINOID-BINDING PROTEIN"/>
    <property type="match status" value="1"/>
</dbReference>
<dbReference type="PANTHER" id="PTHR11261:SF3">
    <property type="entry name" value="RETINOL-BINDING PROTEIN 3"/>
    <property type="match status" value="1"/>
</dbReference>
<feature type="chain" id="PRO_5038687252" description="Tail specific protease domain-containing protein" evidence="1">
    <location>
        <begin position="39"/>
        <end position="481"/>
    </location>
</feature>
<dbReference type="CDD" id="cd07563">
    <property type="entry name" value="Peptidase_S41_IRBP"/>
    <property type="match status" value="1"/>
</dbReference>
<dbReference type="GO" id="GO:0008236">
    <property type="term" value="F:serine-type peptidase activity"/>
    <property type="evidence" value="ECO:0007669"/>
    <property type="project" value="InterPro"/>
</dbReference>
<feature type="domain" description="Tail specific protease" evidence="2">
    <location>
        <begin position="243"/>
        <end position="454"/>
    </location>
</feature>
<dbReference type="SUPFAM" id="SSF52096">
    <property type="entry name" value="ClpP/crotonase"/>
    <property type="match status" value="1"/>
</dbReference>
<dbReference type="RefSeq" id="WP_010982172.1">
    <property type="nucleotide sequence ID" value="NZ_BAABTN010000057.1"/>
</dbReference>
<dbReference type="OMA" id="DEHYCFF"/>
<dbReference type="Pfam" id="PF03572">
    <property type="entry name" value="Peptidase_S41"/>
    <property type="match status" value="1"/>
</dbReference>
<comment type="caution">
    <text evidence="3">The sequence shown here is derived from an EMBL/GenBank/DDBJ whole genome shotgun (WGS) entry which is preliminary data.</text>
</comment>
<dbReference type="Gene3D" id="3.30.750.44">
    <property type="match status" value="1"/>
</dbReference>
<protein>
    <recommendedName>
        <fullName evidence="2">Tail specific protease domain-containing protein</fullName>
    </recommendedName>
</protein>
<sequence length="481" mass="52347">MLSRNSPVEEARAPRWRARSRRATAVVLLALVAGTELAAGPVAAAPHAADRVDGVWRLDGYGTVLSVEDGRLREYQTTAVSCLRGDTARRTGQAGNSVIYTGDDTTVYRIRPAAGKAGATLHFDGSVGDRRLRRLPALPARCTEAAPTGALATFDVFWQTFEENYPFFAAKKTNWQTVRDRYRPRVYDGMPDTELFALLREMVLPLYDAHVGIDAGDTGSFAQSRPGTMPPGPGLDQQAQRFVEQHDLAGMRLRTFANGRIGYARLPDGTGYLRVSGFGGYDGDSPAYARNSAVLDETLSQVIRPGLRGLVLDLRINGGGSDALALQIAERLTDPAYVAYAKRARNDPIDPGRHTRPQPVRVRPAADRFRYTGPVAVLTGGETYSAGETLTQALIQRPARTVRIGQNTQGVFSDVLERTLQNGWSFGLPNEEYLTPSGGKTFDGEGIPPDIRTGNFLEEIANGTHDSAFTQALAVIRRRAE</sequence>
<dbReference type="AlphaFoldDB" id="A0A4D4N5C5"/>
<dbReference type="GeneID" id="41537863"/>
<dbReference type="EMBL" id="BJHY01000002">
    <property type="protein sequence ID" value="GDY79593.1"/>
    <property type="molecule type" value="Genomic_DNA"/>
</dbReference>
<dbReference type="GO" id="GO:0006508">
    <property type="term" value="P:proteolysis"/>
    <property type="evidence" value="ECO:0007669"/>
    <property type="project" value="InterPro"/>
</dbReference>
<gene>
    <name evidence="3" type="ORF">SAV31267_090780</name>
</gene>
<dbReference type="InterPro" id="IPR005151">
    <property type="entry name" value="Tail-specific_protease"/>
</dbReference>
<name>A0A4D4N5C5_STRAX</name>
<evidence type="ECO:0000313" key="4">
    <source>
        <dbReference type="Proteomes" id="UP000299211"/>
    </source>
</evidence>
<dbReference type="InterPro" id="IPR028204">
    <property type="entry name" value="Tricorn_C1"/>
</dbReference>
<accession>A0A4D4N5C5</accession>
<evidence type="ECO:0000313" key="3">
    <source>
        <dbReference type="EMBL" id="GDY79593.1"/>
    </source>
</evidence>
<evidence type="ECO:0000256" key="1">
    <source>
        <dbReference type="SAM" id="SignalP"/>
    </source>
</evidence>
<feature type="signal peptide" evidence="1">
    <location>
        <begin position="1"/>
        <end position="38"/>
    </location>
</feature>
<dbReference type="Pfam" id="PF14684">
    <property type="entry name" value="Tricorn_C1"/>
    <property type="match status" value="1"/>
</dbReference>